<evidence type="ECO:0000256" key="2">
    <source>
        <dbReference type="ARBA" id="ARBA00022481"/>
    </source>
</evidence>
<reference evidence="6 7" key="1">
    <citation type="submission" date="2020-04" db="EMBL/GenBank/DDBJ databases">
        <title>Marinobacter oceani sp. nov., isolated from marine solar saltern.</title>
        <authorList>
            <person name="Chen X.-Y."/>
        </authorList>
    </citation>
    <scope>NUCLEOTIDE SEQUENCE [LARGE SCALE GENOMIC DNA]</scope>
    <source>
        <strain evidence="6 7">W62</strain>
    </source>
</reference>
<dbReference type="GO" id="GO:0007155">
    <property type="term" value="P:cell adhesion"/>
    <property type="evidence" value="ECO:0007669"/>
    <property type="project" value="InterPro"/>
</dbReference>
<feature type="transmembrane region" description="Helical" evidence="5">
    <location>
        <begin position="12"/>
        <end position="33"/>
    </location>
</feature>
<evidence type="ECO:0000313" key="7">
    <source>
        <dbReference type="Proteomes" id="UP000567186"/>
    </source>
</evidence>
<gene>
    <name evidence="6" type="ORF">HIU99_16635</name>
</gene>
<dbReference type="Proteomes" id="UP000567186">
    <property type="component" value="Unassembled WGS sequence"/>
</dbReference>
<dbReference type="AlphaFoldDB" id="A0A7Y0RFB9"/>
<accession>A0A7Y0RFB9</accession>
<dbReference type="PROSITE" id="PS00409">
    <property type="entry name" value="PROKAR_NTER_METHYL"/>
    <property type="match status" value="1"/>
</dbReference>
<dbReference type="RefSeq" id="WP_135956355.1">
    <property type="nucleotide sequence ID" value="NZ_JABCKY010000009.1"/>
</dbReference>
<keyword evidence="5" id="KW-0472">Membrane</keyword>
<keyword evidence="2" id="KW-0488">Methylation</keyword>
<evidence type="ECO:0000256" key="1">
    <source>
        <dbReference type="ARBA" id="ARBA00005233"/>
    </source>
</evidence>
<dbReference type="Gene3D" id="3.30.700.10">
    <property type="entry name" value="Glycoprotein, Type 4 Pilin"/>
    <property type="match status" value="1"/>
</dbReference>
<evidence type="ECO:0000256" key="3">
    <source>
        <dbReference type="ARBA" id="ARBA00029638"/>
    </source>
</evidence>
<evidence type="ECO:0000256" key="4">
    <source>
        <dbReference type="RuleBase" id="RU000389"/>
    </source>
</evidence>
<comment type="caution">
    <text evidence="6">The sequence shown here is derived from an EMBL/GenBank/DDBJ whole genome shotgun (WGS) entry which is preliminary data.</text>
</comment>
<proteinExistence type="inferred from homology"/>
<dbReference type="Pfam" id="PF00114">
    <property type="entry name" value="Pilin"/>
    <property type="match status" value="1"/>
</dbReference>
<dbReference type="Pfam" id="PF07963">
    <property type="entry name" value="N_methyl"/>
    <property type="match status" value="1"/>
</dbReference>
<dbReference type="PANTHER" id="PTHR30093">
    <property type="entry name" value="GENERAL SECRETION PATHWAY PROTEIN G"/>
    <property type="match status" value="1"/>
</dbReference>
<evidence type="ECO:0000256" key="5">
    <source>
        <dbReference type="SAM" id="Phobius"/>
    </source>
</evidence>
<dbReference type="EMBL" id="JABCKY010000009">
    <property type="protein sequence ID" value="NMT65211.1"/>
    <property type="molecule type" value="Genomic_DNA"/>
</dbReference>
<name>A0A7Y0RFB9_9GAMM</name>
<dbReference type="InterPro" id="IPR045584">
    <property type="entry name" value="Pilin-like"/>
</dbReference>
<dbReference type="PANTHER" id="PTHR30093:SF34">
    <property type="entry name" value="PREPILIN PEPTIDASE-DEPENDENT PROTEIN D"/>
    <property type="match status" value="1"/>
</dbReference>
<evidence type="ECO:0000313" key="6">
    <source>
        <dbReference type="EMBL" id="NMT65211.1"/>
    </source>
</evidence>
<organism evidence="6 7">
    <name type="scientific">Marinobacter orientalis</name>
    <dbReference type="NCBI Taxonomy" id="1928859"/>
    <lineage>
        <taxon>Bacteria</taxon>
        <taxon>Pseudomonadati</taxon>
        <taxon>Pseudomonadota</taxon>
        <taxon>Gammaproteobacteria</taxon>
        <taxon>Pseudomonadales</taxon>
        <taxon>Marinobacteraceae</taxon>
        <taxon>Marinobacter</taxon>
    </lineage>
</organism>
<dbReference type="NCBIfam" id="TIGR02532">
    <property type="entry name" value="IV_pilin_GFxxxE"/>
    <property type="match status" value="1"/>
</dbReference>
<dbReference type="SUPFAM" id="SSF54523">
    <property type="entry name" value="Pili subunits"/>
    <property type="match status" value="1"/>
</dbReference>
<dbReference type="InterPro" id="IPR012902">
    <property type="entry name" value="N_methyl_site"/>
</dbReference>
<sequence length="149" mass="15470">MKSIRVNHAQKGFTLIELMIVVAIIGILAAIAIPQYQDYIARTQVTRAYGEISALKTAVEERLSRGVTTNTYGDFGFTGSNLTTEAPGDQADFPGGIGNLVATMGENAATGIAGATITIARDAEGLWTCTVAANGATAWDAGFIPAGCQ</sequence>
<dbReference type="InterPro" id="IPR001082">
    <property type="entry name" value="Pilin"/>
</dbReference>
<dbReference type="GO" id="GO:0043107">
    <property type="term" value="P:type IV pilus-dependent motility"/>
    <property type="evidence" value="ECO:0007669"/>
    <property type="project" value="TreeGrafter"/>
</dbReference>
<keyword evidence="7" id="KW-1185">Reference proteome</keyword>
<keyword evidence="5" id="KW-1133">Transmembrane helix</keyword>
<dbReference type="OrthoDB" id="5918848at2"/>
<dbReference type="GO" id="GO:0044096">
    <property type="term" value="C:type IV pilus"/>
    <property type="evidence" value="ECO:0007669"/>
    <property type="project" value="TreeGrafter"/>
</dbReference>
<comment type="similarity">
    <text evidence="1 4">Belongs to the N-Me-Phe pilin family.</text>
</comment>
<keyword evidence="5" id="KW-0812">Transmembrane</keyword>
<keyword evidence="4" id="KW-0281">Fimbrium</keyword>
<protein>
    <recommendedName>
        <fullName evidence="3">Pilin</fullName>
    </recommendedName>
</protein>